<dbReference type="FunFam" id="3.20.20.70:FF:000004">
    <property type="entry name" value="Ribulose-phosphate 3-epimerase"/>
    <property type="match status" value="1"/>
</dbReference>
<dbReference type="CDD" id="cd00429">
    <property type="entry name" value="RPE"/>
    <property type="match status" value="1"/>
</dbReference>
<evidence type="ECO:0000313" key="16">
    <source>
        <dbReference type="Proteomes" id="UP000017980"/>
    </source>
</evidence>
<evidence type="ECO:0000256" key="7">
    <source>
        <dbReference type="ARBA" id="ARBA00013188"/>
    </source>
</evidence>
<dbReference type="HAMAP" id="MF_02227">
    <property type="entry name" value="RPE"/>
    <property type="match status" value="1"/>
</dbReference>
<comment type="function">
    <text evidence="10">Catalyzes the reversible epimerization of D-ribulose 5-phosphate to D-xylulose 5-phosphate.</text>
</comment>
<evidence type="ECO:0000256" key="9">
    <source>
        <dbReference type="ARBA" id="ARBA00023235"/>
    </source>
</evidence>
<dbReference type="SUPFAM" id="SSF51366">
    <property type="entry name" value="Ribulose-phoshate binding barrel"/>
    <property type="match status" value="1"/>
</dbReference>
<feature type="binding site" evidence="10 13">
    <location>
        <position position="174"/>
    </location>
    <ligand>
        <name>a divalent metal cation</name>
        <dbReference type="ChEBI" id="CHEBI:60240"/>
    </ligand>
</feature>
<feature type="binding site" evidence="10 14">
    <location>
        <position position="65"/>
    </location>
    <ligand>
        <name>substrate</name>
    </ligand>
</feature>
<feature type="active site" description="Proton acceptor" evidence="10 12">
    <location>
        <position position="34"/>
    </location>
</feature>
<dbReference type="GO" id="GO:0046872">
    <property type="term" value="F:metal ion binding"/>
    <property type="evidence" value="ECO:0007669"/>
    <property type="project" value="UniProtKB-UniRule"/>
</dbReference>
<evidence type="ECO:0000256" key="1">
    <source>
        <dbReference type="ARBA" id="ARBA00001782"/>
    </source>
</evidence>
<organism evidence="15 16">
    <name type="scientific">Intestinibacter bartlettii CAG:1329</name>
    <dbReference type="NCBI Taxonomy" id="1263063"/>
    <lineage>
        <taxon>Bacteria</taxon>
        <taxon>Bacillati</taxon>
        <taxon>Bacillota</taxon>
        <taxon>Clostridia</taxon>
        <taxon>Peptostreptococcales</taxon>
        <taxon>Peptostreptococcaceae</taxon>
        <taxon>Intestinibacter</taxon>
    </lineage>
</organism>
<evidence type="ECO:0000256" key="2">
    <source>
        <dbReference type="ARBA" id="ARBA00001936"/>
    </source>
</evidence>
<dbReference type="Proteomes" id="UP000017980">
    <property type="component" value="Unassembled WGS sequence"/>
</dbReference>
<feature type="binding site" evidence="10 14">
    <location>
        <begin position="141"/>
        <end position="144"/>
    </location>
    <ligand>
        <name>substrate</name>
    </ligand>
</feature>
<dbReference type="PROSITE" id="PS01085">
    <property type="entry name" value="RIBUL_P_3_EPIMER_1"/>
    <property type="match status" value="1"/>
</dbReference>
<evidence type="ECO:0000256" key="12">
    <source>
        <dbReference type="PIRSR" id="PIRSR001461-1"/>
    </source>
</evidence>
<dbReference type="Gene3D" id="3.20.20.70">
    <property type="entry name" value="Aldolase class I"/>
    <property type="match status" value="1"/>
</dbReference>
<dbReference type="GO" id="GO:0004750">
    <property type="term" value="F:D-ribulose-phosphate 3-epimerase activity"/>
    <property type="evidence" value="ECO:0007669"/>
    <property type="project" value="UniProtKB-UniRule"/>
</dbReference>
<sequence>MIKLAPSILSADFARLLEDVKKVEKAGCEYLHIDVMDGHFVPNITLGPGIVKSLRKDVNMVFDAHLMIENPDNYIKEFVDAGCDIIVVHQEACTHLHRTIQNIKSHGIKAGVALNPATPIETIKYVLQDVDMVLLMSVNPGFGGQSYIPVVTEKIKELKALIDEMNLDIDIEVDGGVKPSNIDEVVNAGANVIVAGSAIFNAGNIDEAVKSLRENASK</sequence>
<keyword evidence="13" id="KW-0862">Zinc</keyword>
<evidence type="ECO:0000256" key="6">
    <source>
        <dbReference type="ARBA" id="ARBA00009541"/>
    </source>
</evidence>
<evidence type="ECO:0000256" key="11">
    <source>
        <dbReference type="PIRNR" id="PIRNR001461"/>
    </source>
</evidence>
<comment type="cofactor">
    <cofactor evidence="10 13">
        <name>a divalent metal cation</name>
        <dbReference type="ChEBI" id="CHEBI:60240"/>
    </cofactor>
    <text evidence="10 13">Binds 1 divalent metal cation per subunit.</text>
</comment>
<dbReference type="NCBIfam" id="NF004076">
    <property type="entry name" value="PRK05581.1-4"/>
    <property type="match status" value="1"/>
</dbReference>
<dbReference type="InterPro" id="IPR013785">
    <property type="entry name" value="Aldolase_TIM"/>
</dbReference>
<evidence type="ECO:0000313" key="15">
    <source>
        <dbReference type="EMBL" id="CDA11459.1"/>
    </source>
</evidence>
<dbReference type="PIRSF" id="PIRSF001461">
    <property type="entry name" value="RPE"/>
    <property type="match status" value="1"/>
</dbReference>
<comment type="cofactor">
    <cofactor evidence="4">
        <name>Zn(2+)</name>
        <dbReference type="ChEBI" id="CHEBI:29105"/>
    </cofactor>
</comment>
<feature type="binding site" evidence="10 13">
    <location>
        <position position="65"/>
    </location>
    <ligand>
        <name>a divalent metal cation</name>
        <dbReference type="ChEBI" id="CHEBI:60240"/>
    </ligand>
</feature>
<feature type="binding site" evidence="10">
    <location>
        <begin position="174"/>
        <end position="176"/>
    </location>
    <ligand>
        <name>substrate</name>
    </ligand>
</feature>
<dbReference type="GO" id="GO:0006098">
    <property type="term" value="P:pentose-phosphate shunt"/>
    <property type="evidence" value="ECO:0007669"/>
    <property type="project" value="UniProtKB-UniRule"/>
</dbReference>
<dbReference type="EC" id="5.1.3.1" evidence="7 10"/>
<evidence type="ECO:0000256" key="10">
    <source>
        <dbReference type="HAMAP-Rule" id="MF_02227"/>
    </source>
</evidence>
<accession>R5XGB1</accession>
<dbReference type="NCBIfam" id="TIGR01163">
    <property type="entry name" value="rpe"/>
    <property type="match status" value="1"/>
</dbReference>
<dbReference type="EMBL" id="CBBD010000055">
    <property type="protein sequence ID" value="CDA11459.1"/>
    <property type="molecule type" value="Genomic_DNA"/>
</dbReference>
<reference evidence="15" key="1">
    <citation type="submission" date="2012-11" db="EMBL/GenBank/DDBJ databases">
        <title>Dependencies among metagenomic species, viruses, plasmids and units of genetic variation.</title>
        <authorList>
            <person name="Nielsen H.B."/>
            <person name="Almeida M."/>
            <person name="Juncker A.S."/>
            <person name="Rasmussen S."/>
            <person name="Li J."/>
            <person name="Sunagawa S."/>
            <person name="Plichta D."/>
            <person name="Gautier L."/>
            <person name="Le Chatelier E."/>
            <person name="Peletier E."/>
            <person name="Bonde I."/>
            <person name="Nielsen T."/>
            <person name="Manichanh C."/>
            <person name="Arumugam M."/>
            <person name="Batto J."/>
            <person name="Santos M.B.Q.D."/>
            <person name="Blom N."/>
            <person name="Borruel N."/>
            <person name="Burgdorf K.S."/>
            <person name="Boumezbeur F."/>
            <person name="Casellas F."/>
            <person name="Dore J."/>
            <person name="Guarner F."/>
            <person name="Hansen T."/>
            <person name="Hildebrand F."/>
            <person name="Kaas R.S."/>
            <person name="Kennedy S."/>
            <person name="Kristiansen K."/>
            <person name="Kultima J.R."/>
            <person name="Leonard P."/>
            <person name="Levenez F."/>
            <person name="Lund O."/>
            <person name="Moumen B."/>
            <person name="Le Paslier D."/>
            <person name="Pons N."/>
            <person name="Pedersen O."/>
            <person name="Prifti E."/>
            <person name="Qin J."/>
            <person name="Raes J."/>
            <person name="Tap J."/>
            <person name="Tims S."/>
            <person name="Ussery D.W."/>
            <person name="Yamada T."/>
            <person name="MetaHit consortium"/>
            <person name="Renault P."/>
            <person name="Sicheritz-Ponten T."/>
            <person name="Bork P."/>
            <person name="Wang J."/>
            <person name="Brunak S."/>
            <person name="Ehrlich S.D."/>
        </authorList>
    </citation>
    <scope>NUCLEOTIDE SEQUENCE [LARGE SCALE GENOMIC DNA]</scope>
</reference>
<feature type="active site" description="Proton donor" evidence="10 12">
    <location>
        <position position="174"/>
    </location>
</feature>
<feature type="binding site" evidence="10 13">
    <location>
        <position position="32"/>
    </location>
    <ligand>
        <name>a divalent metal cation</name>
        <dbReference type="ChEBI" id="CHEBI:60240"/>
    </ligand>
</feature>
<dbReference type="AlphaFoldDB" id="R5XGB1"/>
<keyword evidence="8 10" id="KW-0479">Metal-binding</keyword>
<evidence type="ECO:0000256" key="13">
    <source>
        <dbReference type="PIRSR" id="PIRSR001461-2"/>
    </source>
</evidence>
<comment type="pathway">
    <text evidence="10">Carbohydrate degradation.</text>
</comment>
<comment type="cofactor">
    <cofactor evidence="3">
        <name>Co(2+)</name>
        <dbReference type="ChEBI" id="CHEBI:48828"/>
    </cofactor>
</comment>
<evidence type="ECO:0000256" key="14">
    <source>
        <dbReference type="PIRSR" id="PIRSR001461-3"/>
    </source>
</evidence>
<comment type="similarity">
    <text evidence="6 10 11">Belongs to the ribulose-phosphate 3-epimerase family.</text>
</comment>
<evidence type="ECO:0000256" key="3">
    <source>
        <dbReference type="ARBA" id="ARBA00001941"/>
    </source>
</evidence>
<comment type="catalytic activity">
    <reaction evidence="1 10 11">
        <text>D-ribulose 5-phosphate = D-xylulose 5-phosphate</text>
        <dbReference type="Rhea" id="RHEA:13677"/>
        <dbReference type="ChEBI" id="CHEBI:57737"/>
        <dbReference type="ChEBI" id="CHEBI:58121"/>
        <dbReference type="EC" id="5.1.3.1"/>
    </reaction>
</comment>
<keyword evidence="13" id="KW-0464">Manganese</keyword>
<evidence type="ECO:0000256" key="8">
    <source>
        <dbReference type="ARBA" id="ARBA00022723"/>
    </source>
</evidence>
<evidence type="ECO:0000256" key="5">
    <source>
        <dbReference type="ARBA" id="ARBA00001954"/>
    </source>
</evidence>
<feature type="binding site" evidence="14">
    <location>
        <position position="176"/>
    </location>
    <ligand>
        <name>substrate</name>
    </ligand>
</feature>
<feature type="binding site" evidence="10 13">
    <location>
        <position position="34"/>
    </location>
    <ligand>
        <name>a divalent metal cation</name>
        <dbReference type="ChEBI" id="CHEBI:60240"/>
    </ligand>
</feature>
<keyword evidence="13" id="KW-0170">Cobalt</keyword>
<comment type="caution">
    <text evidence="15">The sequence shown here is derived from an EMBL/GenBank/DDBJ whole genome shotgun (WGS) entry which is preliminary data.</text>
</comment>
<protein>
    <recommendedName>
        <fullName evidence="7 10">Ribulose-phosphate 3-epimerase</fullName>
        <ecNumber evidence="7 10">5.1.3.1</ecNumber>
    </recommendedName>
</protein>
<evidence type="ECO:0000256" key="4">
    <source>
        <dbReference type="ARBA" id="ARBA00001947"/>
    </source>
</evidence>
<gene>
    <name evidence="10" type="primary">rpe</name>
    <name evidence="15" type="ORF">BN488_02486</name>
</gene>
<dbReference type="InterPro" id="IPR000056">
    <property type="entry name" value="Ribul_P_3_epim-like"/>
</dbReference>
<keyword evidence="10 11" id="KW-0119">Carbohydrate metabolism</keyword>
<dbReference type="GO" id="GO:0019323">
    <property type="term" value="P:pentose catabolic process"/>
    <property type="evidence" value="ECO:0007669"/>
    <property type="project" value="UniProtKB-UniRule"/>
</dbReference>
<feature type="binding site" evidence="10 14">
    <location>
        <begin position="196"/>
        <end position="197"/>
    </location>
    <ligand>
        <name>substrate</name>
    </ligand>
</feature>
<dbReference type="RefSeq" id="WP_022072553.1">
    <property type="nucleotide sequence ID" value="NZ_HF999329.1"/>
</dbReference>
<comment type="cofactor">
    <cofactor evidence="2">
        <name>Mn(2+)</name>
        <dbReference type="ChEBI" id="CHEBI:29035"/>
    </cofactor>
</comment>
<dbReference type="PANTHER" id="PTHR11749">
    <property type="entry name" value="RIBULOSE-5-PHOSPHATE-3-EPIMERASE"/>
    <property type="match status" value="1"/>
</dbReference>
<keyword evidence="9 10" id="KW-0413">Isomerase</keyword>
<dbReference type="InterPro" id="IPR026019">
    <property type="entry name" value="Ribul_P_3_epim"/>
</dbReference>
<name>R5XGB1_9FIRM</name>
<comment type="cofactor">
    <cofactor evidence="5">
        <name>Fe(2+)</name>
        <dbReference type="ChEBI" id="CHEBI:29033"/>
    </cofactor>
</comment>
<dbReference type="InterPro" id="IPR011060">
    <property type="entry name" value="RibuloseP-bd_barrel"/>
</dbReference>
<dbReference type="Pfam" id="PF00834">
    <property type="entry name" value="Ribul_P_3_epim"/>
    <property type="match status" value="1"/>
</dbReference>
<feature type="binding site" evidence="10 14">
    <location>
        <position position="7"/>
    </location>
    <ligand>
        <name>substrate</name>
    </ligand>
</feature>
<dbReference type="GO" id="GO:0005737">
    <property type="term" value="C:cytoplasm"/>
    <property type="evidence" value="ECO:0007669"/>
    <property type="project" value="UniProtKB-ARBA"/>
</dbReference>
<proteinExistence type="inferred from homology"/>